<dbReference type="Gramene" id="Pp3c4_4600V3.2">
    <property type="protein sequence ID" value="PAC:32919405.CDS.1"/>
    <property type="gene ID" value="Pp3c4_4600"/>
</dbReference>
<dbReference type="InParanoid" id="A9T9C4"/>
<evidence type="ECO:0000313" key="2">
    <source>
        <dbReference type="Proteomes" id="UP000006727"/>
    </source>
</evidence>
<evidence type="ECO:0000313" key="1">
    <source>
        <dbReference type="EnsemblPlants" id="PAC:32919405.CDS.1"/>
    </source>
</evidence>
<gene>
    <name evidence="1" type="primary">LOC112281803</name>
</gene>
<protein>
    <submittedName>
        <fullName evidence="1">Uncharacterized protein</fullName>
    </submittedName>
</protein>
<keyword evidence="2" id="KW-1185">Reference proteome</keyword>
<reference evidence="1 2" key="1">
    <citation type="journal article" date="2008" name="Science">
        <title>The Physcomitrella genome reveals evolutionary insights into the conquest of land by plants.</title>
        <authorList>
            <person name="Rensing S."/>
            <person name="Lang D."/>
            <person name="Zimmer A."/>
            <person name="Terry A."/>
            <person name="Salamov A."/>
            <person name="Shapiro H."/>
            <person name="Nishiyama T."/>
            <person name="Perroud P.-F."/>
            <person name="Lindquist E."/>
            <person name="Kamisugi Y."/>
            <person name="Tanahashi T."/>
            <person name="Sakakibara K."/>
            <person name="Fujita T."/>
            <person name="Oishi K."/>
            <person name="Shin-I T."/>
            <person name="Kuroki Y."/>
            <person name="Toyoda A."/>
            <person name="Suzuki Y."/>
            <person name="Hashimoto A."/>
            <person name="Yamaguchi K."/>
            <person name="Sugano A."/>
            <person name="Kohara Y."/>
            <person name="Fujiyama A."/>
            <person name="Anterola A."/>
            <person name="Aoki S."/>
            <person name="Ashton N."/>
            <person name="Barbazuk W.B."/>
            <person name="Barker E."/>
            <person name="Bennetzen J."/>
            <person name="Bezanilla M."/>
            <person name="Blankenship R."/>
            <person name="Cho S.H."/>
            <person name="Dutcher S."/>
            <person name="Estelle M."/>
            <person name="Fawcett J.A."/>
            <person name="Gundlach H."/>
            <person name="Hanada K."/>
            <person name="Heyl A."/>
            <person name="Hicks K.A."/>
            <person name="Hugh J."/>
            <person name="Lohr M."/>
            <person name="Mayer K."/>
            <person name="Melkozernov A."/>
            <person name="Murata T."/>
            <person name="Nelson D."/>
            <person name="Pils B."/>
            <person name="Prigge M."/>
            <person name="Reiss B."/>
            <person name="Renner T."/>
            <person name="Rombauts S."/>
            <person name="Rushton P."/>
            <person name="Sanderfoot A."/>
            <person name="Schween G."/>
            <person name="Shiu S.-H."/>
            <person name="Stueber K."/>
            <person name="Theodoulou F.L."/>
            <person name="Tu H."/>
            <person name="Van de Peer Y."/>
            <person name="Verrier P.J."/>
            <person name="Waters E."/>
            <person name="Wood A."/>
            <person name="Yang L."/>
            <person name="Cove D."/>
            <person name="Cuming A."/>
            <person name="Hasebe M."/>
            <person name="Lucas S."/>
            <person name="Mishler D.B."/>
            <person name="Reski R."/>
            <person name="Grigoriev I."/>
            <person name="Quatrano R.S."/>
            <person name="Boore J.L."/>
        </authorList>
    </citation>
    <scope>NUCLEOTIDE SEQUENCE [LARGE SCALE GENOMIC DNA]</scope>
    <source>
        <strain evidence="1 2">cv. Gransden 2004</strain>
    </source>
</reference>
<proteinExistence type="predicted"/>
<dbReference type="AlphaFoldDB" id="A9T9C4"/>
<dbReference type="HOGENOM" id="CLU_1780580_0_0_1"/>
<dbReference type="EMBL" id="ABEU02000004">
    <property type="status" value="NOT_ANNOTATED_CDS"/>
    <property type="molecule type" value="Genomic_DNA"/>
</dbReference>
<reference evidence="1 2" key="2">
    <citation type="journal article" date="2018" name="Plant J.">
        <title>The Physcomitrella patens chromosome-scale assembly reveals moss genome structure and evolution.</title>
        <authorList>
            <person name="Lang D."/>
            <person name="Ullrich K.K."/>
            <person name="Murat F."/>
            <person name="Fuchs J."/>
            <person name="Jenkins J."/>
            <person name="Haas F.B."/>
            <person name="Piednoel M."/>
            <person name="Gundlach H."/>
            <person name="Van Bel M."/>
            <person name="Meyberg R."/>
            <person name="Vives C."/>
            <person name="Morata J."/>
            <person name="Symeonidi A."/>
            <person name="Hiss M."/>
            <person name="Muchero W."/>
            <person name="Kamisugi Y."/>
            <person name="Saleh O."/>
            <person name="Blanc G."/>
            <person name="Decker E.L."/>
            <person name="van Gessel N."/>
            <person name="Grimwood J."/>
            <person name="Hayes R.D."/>
            <person name="Graham S.W."/>
            <person name="Gunter L.E."/>
            <person name="McDaniel S.F."/>
            <person name="Hoernstein S.N.W."/>
            <person name="Larsson A."/>
            <person name="Li F.W."/>
            <person name="Perroud P.F."/>
            <person name="Phillips J."/>
            <person name="Ranjan P."/>
            <person name="Rokshar D.S."/>
            <person name="Rothfels C.J."/>
            <person name="Schneider L."/>
            <person name="Shu S."/>
            <person name="Stevenson D.W."/>
            <person name="Thummler F."/>
            <person name="Tillich M."/>
            <person name="Villarreal Aguilar J.C."/>
            <person name="Widiez T."/>
            <person name="Wong G.K."/>
            <person name="Wymore A."/>
            <person name="Zhang Y."/>
            <person name="Zimmer A.D."/>
            <person name="Quatrano R.S."/>
            <person name="Mayer K.F.X."/>
            <person name="Goodstein D."/>
            <person name="Casacuberta J.M."/>
            <person name="Vandepoele K."/>
            <person name="Reski R."/>
            <person name="Cuming A.C."/>
            <person name="Tuskan G.A."/>
            <person name="Maumus F."/>
            <person name="Salse J."/>
            <person name="Schmutz J."/>
            <person name="Rensing S.A."/>
        </authorList>
    </citation>
    <scope>NUCLEOTIDE SEQUENCE [LARGE SCALE GENOMIC DNA]</scope>
    <source>
        <strain evidence="1 2">cv. Gransden 2004</strain>
    </source>
</reference>
<organism evidence="1 2">
    <name type="scientific">Physcomitrium patens</name>
    <name type="common">Spreading-leaved earth moss</name>
    <name type="synonym">Physcomitrella patens</name>
    <dbReference type="NCBI Taxonomy" id="3218"/>
    <lineage>
        <taxon>Eukaryota</taxon>
        <taxon>Viridiplantae</taxon>
        <taxon>Streptophyta</taxon>
        <taxon>Embryophyta</taxon>
        <taxon>Bryophyta</taxon>
        <taxon>Bryophytina</taxon>
        <taxon>Bryopsida</taxon>
        <taxon>Funariidae</taxon>
        <taxon>Funariales</taxon>
        <taxon>Funariaceae</taxon>
        <taxon>Physcomitrium</taxon>
    </lineage>
</organism>
<dbReference type="EnsemblPlants" id="Pp3c4_4600V3.2">
    <property type="protein sequence ID" value="PAC:32919405.CDS.1"/>
    <property type="gene ID" value="Pp3c4_4600"/>
</dbReference>
<accession>A9T9C4</accession>
<reference evidence="1" key="3">
    <citation type="submission" date="2020-12" db="UniProtKB">
        <authorList>
            <consortium name="EnsemblPlants"/>
        </authorList>
    </citation>
    <scope>IDENTIFICATION</scope>
</reference>
<dbReference type="Proteomes" id="UP000006727">
    <property type="component" value="Chromosome 4"/>
</dbReference>
<sequence>MCWNGSQSASTEFTLVCRKVGQTLPTANWVCGVNVGVAMTADHVRDCGGRLLGVAASMGRCVMDLCIGTSCAGLAAAGDSMLCCLRQSQARPSVRSWDIDGGLQGPALRRSEMGEWFAPFVSENDGCTLESHGTDRALPYAQTRGK</sequence>
<name>A9T9C4_PHYPA</name>